<comment type="caution">
    <text evidence="2">The sequence shown here is derived from an EMBL/GenBank/DDBJ whole genome shotgun (WGS) entry which is preliminary data.</text>
</comment>
<dbReference type="GO" id="GO:0008767">
    <property type="term" value="F:UDP-galactopyranose mutase activity"/>
    <property type="evidence" value="ECO:0007669"/>
    <property type="project" value="TreeGrafter"/>
</dbReference>
<dbReference type="SUPFAM" id="SSF51905">
    <property type="entry name" value="FAD/NAD(P)-binding domain"/>
    <property type="match status" value="1"/>
</dbReference>
<dbReference type="Proteomes" id="UP000292507">
    <property type="component" value="Unassembled WGS sequence"/>
</dbReference>
<evidence type="ECO:0000313" key="2">
    <source>
        <dbReference type="EMBL" id="RZU34084.1"/>
    </source>
</evidence>
<dbReference type="AlphaFoldDB" id="A0A4Q7YBT5"/>
<dbReference type="Gene3D" id="3.50.50.60">
    <property type="entry name" value="FAD/NAD(P)-binding domain"/>
    <property type="match status" value="1"/>
</dbReference>
<dbReference type="OrthoDB" id="7495318at2"/>
<gene>
    <name evidence="2" type="ORF">BKA19_3838</name>
</gene>
<evidence type="ECO:0000313" key="3">
    <source>
        <dbReference type="Proteomes" id="UP000292507"/>
    </source>
</evidence>
<dbReference type="GO" id="GO:0005829">
    <property type="term" value="C:cytosol"/>
    <property type="evidence" value="ECO:0007669"/>
    <property type="project" value="TreeGrafter"/>
</dbReference>
<keyword evidence="3" id="KW-1185">Reference proteome</keyword>
<name>A0A4Q7YBT5_9ACTN</name>
<dbReference type="PANTHER" id="PTHR21197:SF0">
    <property type="entry name" value="UDP-GALACTOPYRANOSE MUTASE"/>
    <property type="match status" value="1"/>
</dbReference>
<sequence>MADADESPPAGGSHGDEVEPLDAIVLGAGISGLVSASILVDQGNSRILVVDEYRSAGGNHLDFTYGPYTFDVGSLIFQDDSPLLQHFPELLSRYVAIDPRWSRLNPQGRVTEYPFSYRDDFLSAGPFECARLVLSAVAGRLRYRHPRNARDFARRWIGPRLLRRSGLESYMTRFCGLPPERIELQFAEQRMMWIAEHATAASLGRRVLHAWRSRRSGRAGSAPPGDERRNQQLARPPEGFAHLYRPAVERLETRGVEFAFGARADRLSREGALFRLDIGGRVIRSRRVLSTIPLDRALDLIGASSDEQLPTVTLISLFYSFDGRRGFSDPILYNFSHGGAWKRLTVHSDFYGRAGGREFFTVEVIGDHIGRSTEQADQDFRQHTADNGLLVGQLSLEGSHVLEHAYPIYTAGAGERSKRNIARLREFGLESFGRQGAFQYQPTARVSTREAERILGAR</sequence>
<dbReference type="InterPro" id="IPR036188">
    <property type="entry name" value="FAD/NAD-bd_sf"/>
</dbReference>
<accession>A0A4Q7YBT5</accession>
<dbReference type="GO" id="GO:0050660">
    <property type="term" value="F:flavin adenine dinucleotide binding"/>
    <property type="evidence" value="ECO:0007669"/>
    <property type="project" value="TreeGrafter"/>
</dbReference>
<evidence type="ECO:0000256" key="1">
    <source>
        <dbReference type="SAM" id="MobiDB-lite"/>
    </source>
</evidence>
<dbReference type="Pfam" id="PF13450">
    <property type="entry name" value="NAD_binding_8"/>
    <property type="match status" value="1"/>
</dbReference>
<dbReference type="PANTHER" id="PTHR21197">
    <property type="entry name" value="UDP-GALACTOPYRANOSE MUTASE"/>
    <property type="match status" value="1"/>
</dbReference>
<feature type="region of interest" description="Disordered" evidence="1">
    <location>
        <begin position="214"/>
        <end position="235"/>
    </location>
</feature>
<dbReference type="RefSeq" id="WP_104527012.1">
    <property type="nucleotide sequence ID" value="NZ_POQT01000003.1"/>
</dbReference>
<organism evidence="2 3">
    <name type="scientific">Blastococcus saxobsidens</name>
    <dbReference type="NCBI Taxonomy" id="138336"/>
    <lineage>
        <taxon>Bacteria</taxon>
        <taxon>Bacillati</taxon>
        <taxon>Actinomycetota</taxon>
        <taxon>Actinomycetes</taxon>
        <taxon>Geodermatophilales</taxon>
        <taxon>Geodermatophilaceae</taxon>
        <taxon>Blastococcus</taxon>
    </lineage>
</organism>
<protein>
    <submittedName>
        <fullName evidence="2">Putative NAD(P)-binding protein</fullName>
    </submittedName>
</protein>
<proteinExistence type="predicted"/>
<reference evidence="2 3" key="1">
    <citation type="submission" date="2019-02" db="EMBL/GenBank/DDBJ databases">
        <title>Sequencing the genomes of 1000 actinobacteria strains.</title>
        <authorList>
            <person name="Klenk H.-P."/>
        </authorList>
    </citation>
    <scope>NUCLEOTIDE SEQUENCE [LARGE SCALE GENOMIC DNA]</scope>
    <source>
        <strain evidence="2 3">DSM 44509</strain>
    </source>
</reference>
<dbReference type="EMBL" id="SHKV01000001">
    <property type="protein sequence ID" value="RZU34084.1"/>
    <property type="molecule type" value="Genomic_DNA"/>
</dbReference>